<keyword evidence="3" id="KW-0813">Transport</keyword>
<name>A0ABM1E550_PRICU</name>
<dbReference type="PANTHER" id="PTHR48041:SF89">
    <property type="entry name" value="FI03229P"/>
    <property type="match status" value="1"/>
</dbReference>
<keyword evidence="4 10" id="KW-0812">Transmembrane</keyword>
<organism evidence="12 13">
    <name type="scientific">Priapulus caudatus</name>
    <name type="common">Priapulid worm</name>
    <dbReference type="NCBI Taxonomy" id="37621"/>
    <lineage>
        <taxon>Eukaryota</taxon>
        <taxon>Metazoa</taxon>
        <taxon>Ecdysozoa</taxon>
        <taxon>Scalidophora</taxon>
        <taxon>Priapulida</taxon>
        <taxon>Priapulimorpha</taxon>
        <taxon>Priapulimorphida</taxon>
        <taxon>Priapulidae</taxon>
        <taxon>Priapulus</taxon>
    </lineage>
</organism>
<proteinExistence type="inferred from homology"/>
<keyword evidence="5" id="KW-0547">Nucleotide-binding</keyword>
<dbReference type="Pfam" id="PF01061">
    <property type="entry name" value="ABC2_membrane"/>
    <property type="match status" value="1"/>
</dbReference>
<evidence type="ECO:0000256" key="4">
    <source>
        <dbReference type="ARBA" id="ARBA00022692"/>
    </source>
</evidence>
<evidence type="ECO:0000256" key="2">
    <source>
        <dbReference type="ARBA" id="ARBA00005814"/>
    </source>
</evidence>
<feature type="region of interest" description="Disordered" evidence="9">
    <location>
        <begin position="37"/>
        <end position="70"/>
    </location>
</feature>
<accession>A0ABM1E550</accession>
<feature type="region of interest" description="Disordered" evidence="9">
    <location>
        <begin position="238"/>
        <end position="296"/>
    </location>
</feature>
<dbReference type="Pfam" id="PF00005">
    <property type="entry name" value="ABC_tran"/>
    <property type="match status" value="2"/>
</dbReference>
<dbReference type="PROSITE" id="PS50893">
    <property type="entry name" value="ABC_TRANSPORTER_2"/>
    <property type="match status" value="1"/>
</dbReference>
<evidence type="ECO:0000256" key="6">
    <source>
        <dbReference type="ARBA" id="ARBA00022840"/>
    </source>
</evidence>
<dbReference type="InterPro" id="IPR003439">
    <property type="entry name" value="ABC_transporter-like_ATP-bd"/>
</dbReference>
<keyword evidence="7 10" id="KW-1133">Transmembrane helix</keyword>
<reference evidence="13" key="1">
    <citation type="submission" date="2025-08" db="UniProtKB">
        <authorList>
            <consortium name="RefSeq"/>
        </authorList>
    </citation>
    <scope>IDENTIFICATION</scope>
</reference>
<dbReference type="SMART" id="SM00382">
    <property type="entry name" value="AAA"/>
    <property type="match status" value="1"/>
</dbReference>
<keyword evidence="8 10" id="KW-0472">Membrane</keyword>
<gene>
    <name evidence="13" type="primary">LOC106808918</name>
</gene>
<feature type="transmembrane region" description="Helical" evidence="10">
    <location>
        <begin position="1052"/>
        <end position="1076"/>
    </location>
</feature>
<comment type="subcellular location">
    <subcellularLocation>
        <location evidence="1">Membrane</location>
        <topology evidence="1">Multi-pass membrane protein</topology>
    </subcellularLocation>
</comment>
<feature type="transmembrane region" description="Helical" evidence="10">
    <location>
        <begin position="877"/>
        <end position="902"/>
    </location>
</feature>
<dbReference type="GeneID" id="106808918"/>
<dbReference type="RefSeq" id="XP_014667321.1">
    <property type="nucleotide sequence ID" value="XM_014811835.1"/>
</dbReference>
<dbReference type="InterPro" id="IPR050352">
    <property type="entry name" value="ABCG_transporters"/>
</dbReference>
<evidence type="ECO:0000313" key="13">
    <source>
        <dbReference type="RefSeq" id="XP_014667321.1"/>
    </source>
</evidence>
<keyword evidence="6" id="KW-0067">ATP-binding</keyword>
<dbReference type="InterPro" id="IPR027417">
    <property type="entry name" value="P-loop_NTPase"/>
</dbReference>
<feature type="region of interest" description="Disordered" evidence="9">
    <location>
        <begin position="195"/>
        <end position="219"/>
    </location>
</feature>
<sequence length="1093" mass="123090">MPSVGIWVSRDESHFWGEASARLKELTTHIADMLEIDGHKRYLPPPPGREGGGTLPHRPPGGSDYSNRVRGHSDDMHEWSIYRQNINAGFVDNALRNKRTRPYPYGEFRLDPTTISTLIHAQKVDSKLAVSRGDGVDADMLINFGLPRPGVGRSRYYSTDVIQGGGGGMEESNLRRARSHPENVVVGDGAQGRVASSQYDVRRGGGGGGRLPDGRRPRAHSVDDMLLEKEYRYYGDQQRGTASAYGGFTRDRSPSPGGRLSAQRRTQSAYGGLDDARRQEAARGSPDYRSTANLVPNAEPISNAYEKRQQHDAAFEQTNGGGRYDDWTLSKGAVTPVPIGRMYARNDWYWDKYPPTGGYGVYDIGDVPDAQLSQYPHLQLRDVTSEVHTSSCCCCCKTKHVERALDGITFELHGGELLAILGSPHSGKTALLEMMSGHRPPGLRYFGEVVVNGVLLQLKHLRETVAYVRKEDLLISYLTVEQFITLFSRLKYSRSSSAGERRKMASSYSGKTALLEMMSGHRPPGLRYFGEVVVNGVLLQLKHLRETVAYVRKEDLLVSYLTVEQFITLFSRLKYSRSSSAGERRKMVEYYIDGAQLQLYRKRHISVIPAEQKKLVSIVCQLMLDTDIMLLDEPTSGLEPYWAMFVTDFIREYADRGRIAIATMDHPNLEMFRKFTKVAILSDGKLVYYGSNKDLLPYFTSSHYPCPPLTNPCDYYVDLVTIDFESVNATEESMDRVKKLAAHQRQRAPPISDPGPPHTLPTKYRNANWFSQFFLLCRLMALRVFSLDTVWMFVLAAVISVLVGLIFSNIDLIVRGGGAGFPNLSQLSIDGRFGFAFVMLAITTLPELNRVTGLIDEERPGLYAGQKLKMFHTVPYYCAKLLLDLCPFVLTALTYCIPAYWLSNYKRDAASFGLYLGVMVLYLYSIRMMAFAIAYMFTKGPYAARVVYLSLAYVGVAAGYIVHHDHMFKVFQWESNSSSTHWAYRLIIQREMLTDLNFKVQTICRQVTNVTLVNQEVPLEVLDNTCYTPPGQVHTGLEALVWHGRDVVFATYIPWVIIAAFALLFMIGGCFILCIFSQKPTNKEKFYEQHPHK</sequence>
<keyword evidence="12" id="KW-1185">Reference proteome</keyword>
<feature type="domain" description="ABC transporter" evidence="11">
    <location>
        <begin position="378"/>
        <end position="708"/>
    </location>
</feature>
<dbReference type="Proteomes" id="UP000695022">
    <property type="component" value="Unplaced"/>
</dbReference>
<protein>
    <submittedName>
        <fullName evidence="13">ABC transporter G family member 2-like</fullName>
    </submittedName>
</protein>
<evidence type="ECO:0000256" key="1">
    <source>
        <dbReference type="ARBA" id="ARBA00004141"/>
    </source>
</evidence>
<dbReference type="InterPro" id="IPR003593">
    <property type="entry name" value="AAA+_ATPase"/>
</dbReference>
<dbReference type="Gene3D" id="3.40.50.300">
    <property type="entry name" value="P-loop containing nucleotide triphosphate hydrolases"/>
    <property type="match status" value="2"/>
</dbReference>
<dbReference type="InterPro" id="IPR013525">
    <property type="entry name" value="ABC2_TM"/>
</dbReference>
<feature type="transmembrane region" description="Helical" evidence="10">
    <location>
        <begin position="790"/>
        <end position="807"/>
    </location>
</feature>
<feature type="transmembrane region" description="Helical" evidence="10">
    <location>
        <begin position="914"/>
        <end position="935"/>
    </location>
</feature>
<feature type="transmembrane region" description="Helical" evidence="10">
    <location>
        <begin position="942"/>
        <end position="962"/>
    </location>
</feature>
<dbReference type="PANTHER" id="PTHR48041">
    <property type="entry name" value="ABC TRANSPORTER G FAMILY MEMBER 28"/>
    <property type="match status" value="1"/>
</dbReference>
<dbReference type="SUPFAM" id="SSF52540">
    <property type="entry name" value="P-loop containing nucleoside triphosphate hydrolases"/>
    <property type="match status" value="2"/>
</dbReference>
<evidence type="ECO:0000256" key="3">
    <source>
        <dbReference type="ARBA" id="ARBA00022448"/>
    </source>
</evidence>
<evidence type="ECO:0000256" key="7">
    <source>
        <dbReference type="ARBA" id="ARBA00022989"/>
    </source>
</evidence>
<evidence type="ECO:0000256" key="10">
    <source>
        <dbReference type="SAM" id="Phobius"/>
    </source>
</evidence>
<evidence type="ECO:0000313" key="12">
    <source>
        <dbReference type="Proteomes" id="UP000695022"/>
    </source>
</evidence>
<evidence type="ECO:0000256" key="5">
    <source>
        <dbReference type="ARBA" id="ARBA00022741"/>
    </source>
</evidence>
<comment type="similarity">
    <text evidence="2">Belongs to the ABC transporter superfamily. ABCG family. Eye pigment precursor importer (TC 3.A.1.204) subfamily.</text>
</comment>
<evidence type="ECO:0000256" key="9">
    <source>
        <dbReference type="SAM" id="MobiDB-lite"/>
    </source>
</evidence>
<evidence type="ECO:0000259" key="11">
    <source>
        <dbReference type="PROSITE" id="PS50893"/>
    </source>
</evidence>
<evidence type="ECO:0000256" key="8">
    <source>
        <dbReference type="ARBA" id="ARBA00023136"/>
    </source>
</evidence>